<dbReference type="PRINTS" id="PR00455">
    <property type="entry name" value="HTHTETR"/>
</dbReference>
<feature type="domain" description="HTH tetR-type" evidence="3">
    <location>
        <begin position="6"/>
        <end position="66"/>
    </location>
</feature>
<evidence type="ECO:0000259" key="3">
    <source>
        <dbReference type="PROSITE" id="PS50977"/>
    </source>
</evidence>
<dbReference type="Gene3D" id="1.10.357.10">
    <property type="entry name" value="Tetracycline Repressor, domain 2"/>
    <property type="match status" value="1"/>
</dbReference>
<protein>
    <submittedName>
        <fullName evidence="4">Iron ABC transporter permease</fullName>
    </submittedName>
</protein>
<dbReference type="EMBL" id="PDYF01000028">
    <property type="protein sequence ID" value="PHU34309.1"/>
    <property type="molecule type" value="Genomic_DNA"/>
</dbReference>
<dbReference type="Proteomes" id="UP000225889">
    <property type="component" value="Unassembled WGS sequence"/>
</dbReference>
<dbReference type="RefSeq" id="WP_099392409.1">
    <property type="nucleotide sequence ID" value="NZ_PDYF01000028.1"/>
</dbReference>
<gene>
    <name evidence="4" type="ORF">CSX01_10850</name>
</gene>
<evidence type="ECO:0000256" key="2">
    <source>
        <dbReference type="PROSITE-ProRule" id="PRU00335"/>
    </source>
</evidence>
<proteinExistence type="predicted"/>
<dbReference type="InterPro" id="IPR009057">
    <property type="entry name" value="Homeodomain-like_sf"/>
</dbReference>
<comment type="caution">
    <text evidence="4">The sequence shown here is derived from an EMBL/GenBank/DDBJ whole genome shotgun (WGS) entry which is preliminary data.</text>
</comment>
<reference evidence="4 5" key="1">
    <citation type="submission" date="2017-10" db="EMBL/GenBank/DDBJ databases">
        <title>Resolving the taxonomy of Roseburia spp., Eubacterium rectale and Agathobacter spp. through phylogenomic analysis.</title>
        <authorList>
            <person name="Sheridan P.O."/>
            <person name="Walker A.W."/>
            <person name="Duncan S.H."/>
            <person name="Scott K.P."/>
            <person name="Toole P.W.O."/>
            <person name="Luis P."/>
            <person name="Flint H.J."/>
        </authorList>
    </citation>
    <scope>NUCLEOTIDE SEQUENCE [LARGE SCALE GENOMIC DNA]</scope>
    <source>
        <strain evidence="4 5">JK626</strain>
    </source>
</reference>
<feature type="DNA-binding region" description="H-T-H motif" evidence="2">
    <location>
        <begin position="29"/>
        <end position="48"/>
    </location>
</feature>
<dbReference type="InterPro" id="IPR001647">
    <property type="entry name" value="HTH_TetR"/>
</dbReference>
<evidence type="ECO:0000313" key="4">
    <source>
        <dbReference type="EMBL" id="PHU34309.1"/>
    </source>
</evidence>
<evidence type="ECO:0000256" key="1">
    <source>
        <dbReference type="ARBA" id="ARBA00023125"/>
    </source>
</evidence>
<sequence length="200" mass="23556">MALWVEEATENILKAAKAEFMECGFLNASLRTIAANAKTSPRSIYTRFSNKEELFAFFVSKHMDYFYMTFKEYLNGMSGRPVAVQIANRQGESRHCLYELTDYLYANFDEFYLLICCSEGTEFENFIEELASIEAKHTIKFINTISPKSKEIDYDFIHFMSRAFFDGYFEIVRHRYDKNKAMDYIDKLIKFNEAGWSQFL</sequence>
<name>A0A2G3DTE8_9FIRM</name>
<dbReference type="Pfam" id="PF00440">
    <property type="entry name" value="TetR_N"/>
    <property type="match status" value="1"/>
</dbReference>
<dbReference type="SUPFAM" id="SSF46689">
    <property type="entry name" value="Homeodomain-like"/>
    <property type="match status" value="1"/>
</dbReference>
<accession>A0A2G3DTE8</accession>
<keyword evidence="1 2" id="KW-0238">DNA-binding</keyword>
<reference evidence="4 5" key="2">
    <citation type="submission" date="2017-10" db="EMBL/GenBank/DDBJ databases">
        <authorList>
            <person name="Banno H."/>
            <person name="Chua N.-H."/>
        </authorList>
    </citation>
    <scope>NUCLEOTIDE SEQUENCE [LARGE SCALE GENOMIC DNA]</scope>
    <source>
        <strain evidence="4 5">JK626</strain>
    </source>
</reference>
<dbReference type="PROSITE" id="PS50977">
    <property type="entry name" value="HTH_TETR_2"/>
    <property type="match status" value="1"/>
</dbReference>
<dbReference type="AlphaFoldDB" id="A0A2G3DTE8"/>
<organism evidence="4 5">
    <name type="scientific">Pseudobutyrivibrio ruminis</name>
    <dbReference type="NCBI Taxonomy" id="46206"/>
    <lineage>
        <taxon>Bacteria</taxon>
        <taxon>Bacillati</taxon>
        <taxon>Bacillota</taxon>
        <taxon>Clostridia</taxon>
        <taxon>Lachnospirales</taxon>
        <taxon>Lachnospiraceae</taxon>
        <taxon>Pseudobutyrivibrio</taxon>
    </lineage>
</organism>
<dbReference type="GO" id="GO:0003677">
    <property type="term" value="F:DNA binding"/>
    <property type="evidence" value="ECO:0007669"/>
    <property type="project" value="UniProtKB-UniRule"/>
</dbReference>
<evidence type="ECO:0000313" key="5">
    <source>
        <dbReference type="Proteomes" id="UP000225889"/>
    </source>
</evidence>